<evidence type="ECO:0000313" key="4">
    <source>
        <dbReference type="EMBL" id="KAK2712696.1"/>
    </source>
</evidence>
<dbReference type="SMART" id="SM00173">
    <property type="entry name" value="RAS"/>
    <property type="match status" value="1"/>
</dbReference>
<dbReference type="FunFam" id="3.40.50.300:FF:001447">
    <property type="entry name" value="Ras-related protein Rab-1B"/>
    <property type="match status" value="1"/>
</dbReference>
<dbReference type="GO" id="GO:0005525">
    <property type="term" value="F:GTP binding"/>
    <property type="evidence" value="ECO:0007669"/>
    <property type="project" value="UniProtKB-KW"/>
</dbReference>
<keyword evidence="2" id="KW-0547">Nucleotide-binding</keyword>
<protein>
    <submittedName>
        <fullName evidence="4">Uncharacterized protein</fullName>
    </submittedName>
</protein>
<dbReference type="InterPro" id="IPR027417">
    <property type="entry name" value="P-loop_NTPase"/>
</dbReference>
<organism evidence="4 5">
    <name type="scientific">Artemia franciscana</name>
    <name type="common">Brine shrimp</name>
    <name type="synonym">Artemia sanfranciscana</name>
    <dbReference type="NCBI Taxonomy" id="6661"/>
    <lineage>
        <taxon>Eukaryota</taxon>
        <taxon>Metazoa</taxon>
        <taxon>Ecdysozoa</taxon>
        <taxon>Arthropoda</taxon>
        <taxon>Crustacea</taxon>
        <taxon>Branchiopoda</taxon>
        <taxon>Anostraca</taxon>
        <taxon>Artemiidae</taxon>
        <taxon>Artemia</taxon>
    </lineage>
</organism>
<keyword evidence="3" id="KW-0342">GTP-binding</keyword>
<dbReference type="PROSITE" id="PS51419">
    <property type="entry name" value="RAB"/>
    <property type="match status" value="1"/>
</dbReference>
<name>A0AA88HV49_ARTSF</name>
<dbReference type="Pfam" id="PF00071">
    <property type="entry name" value="Ras"/>
    <property type="match status" value="1"/>
</dbReference>
<dbReference type="SMART" id="SM00174">
    <property type="entry name" value="RHO"/>
    <property type="match status" value="1"/>
</dbReference>
<dbReference type="AlphaFoldDB" id="A0AA88HV49"/>
<accession>A0AA88HV49</accession>
<dbReference type="SUPFAM" id="SSF52540">
    <property type="entry name" value="P-loop containing nucleoside triphosphate hydrolases"/>
    <property type="match status" value="1"/>
</dbReference>
<dbReference type="EMBL" id="JAVRJZ010000015">
    <property type="protein sequence ID" value="KAK2712696.1"/>
    <property type="molecule type" value="Genomic_DNA"/>
</dbReference>
<sequence>MTILGPHVLHDRSGVLKDKSRKKIFLKVIILGDSGVGKTCLMNQFVLRKFSKEYKATIGTDIVSKEVMVDDKLVTLQIWDTAGKKRFRSLGVAFYRAADCCVLVFDVTSASSFKSPDSWRQGFLIQISSRFLDNFPFLALGNKVR</sequence>
<evidence type="ECO:0000256" key="3">
    <source>
        <dbReference type="ARBA" id="ARBA00023134"/>
    </source>
</evidence>
<dbReference type="GO" id="GO:0090385">
    <property type="term" value="P:phagosome-lysosome fusion"/>
    <property type="evidence" value="ECO:0007669"/>
    <property type="project" value="TreeGrafter"/>
</dbReference>
<dbReference type="GO" id="GO:0003924">
    <property type="term" value="F:GTPase activity"/>
    <property type="evidence" value="ECO:0007669"/>
    <property type="project" value="InterPro"/>
</dbReference>
<dbReference type="Proteomes" id="UP001187531">
    <property type="component" value="Unassembled WGS sequence"/>
</dbReference>
<evidence type="ECO:0000256" key="1">
    <source>
        <dbReference type="ARBA" id="ARBA00006270"/>
    </source>
</evidence>
<dbReference type="Gene3D" id="3.40.50.300">
    <property type="entry name" value="P-loop containing nucleotide triphosphate hydrolases"/>
    <property type="match status" value="1"/>
</dbReference>
<dbReference type="SMART" id="SM00175">
    <property type="entry name" value="RAB"/>
    <property type="match status" value="1"/>
</dbReference>
<dbReference type="NCBIfam" id="TIGR00231">
    <property type="entry name" value="small_GTP"/>
    <property type="match status" value="1"/>
</dbReference>
<dbReference type="InterPro" id="IPR005225">
    <property type="entry name" value="Small_GTP-bd"/>
</dbReference>
<gene>
    <name evidence="4" type="ORF">QYM36_011397</name>
</gene>
<dbReference type="GO" id="GO:0045335">
    <property type="term" value="C:phagocytic vesicle"/>
    <property type="evidence" value="ECO:0007669"/>
    <property type="project" value="TreeGrafter"/>
</dbReference>
<reference evidence="4" key="1">
    <citation type="submission" date="2023-07" db="EMBL/GenBank/DDBJ databases">
        <title>Chromosome-level genome assembly of Artemia franciscana.</title>
        <authorList>
            <person name="Jo E."/>
        </authorList>
    </citation>
    <scope>NUCLEOTIDE SEQUENCE</scope>
    <source>
        <tissue evidence="4">Whole body</tissue>
    </source>
</reference>
<dbReference type="PANTHER" id="PTHR47981:SF20">
    <property type="entry name" value="RAS-RELATED PROTEIN RAB-7A"/>
    <property type="match status" value="1"/>
</dbReference>
<dbReference type="PANTHER" id="PTHR47981">
    <property type="entry name" value="RAB FAMILY"/>
    <property type="match status" value="1"/>
</dbReference>
<proteinExistence type="inferred from homology"/>
<evidence type="ECO:0000313" key="5">
    <source>
        <dbReference type="Proteomes" id="UP001187531"/>
    </source>
</evidence>
<dbReference type="GO" id="GO:0005764">
    <property type="term" value="C:lysosome"/>
    <property type="evidence" value="ECO:0007669"/>
    <property type="project" value="TreeGrafter"/>
</dbReference>
<evidence type="ECO:0000256" key="2">
    <source>
        <dbReference type="ARBA" id="ARBA00022741"/>
    </source>
</evidence>
<dbReference type="PROSITE" id="PS51421">
    <property type="entry name" value="RAS"/>
    <property type="match status" value="1"/>
</dbReference>
<dbReference type="GO" id="GO:0005770">
    <property type="term" value="C:late endosome"/>
    <property type="evidence" value="ECO:0007669"/>
    <property type="project" value="TreeGrafter"/>
</dbReference>
<dbReference type="GO" id="GO:0008333">
    <property type="term" value="P:endosome to lysosome transport"/>
    <property type="evidence" value="ECO:0007669"/>
    <property type="project" value="TreeGrafter"/>
</dbReference>
<comment type="caution">
    <text evidence="4">The sequence shown here is derived from an EMBL/GenBank/DDBJ whole genome shotgun (WGS) entry which is preliminary data.</text>
</comment>
<dbReference type="InterPro" id="IPR001806">
    <property type="entry name" value="Small_GTPase"/>
</dbReference>
<dbReference type="PRINTS" id="PR00449">
    <property type="entry name" value="RASTRNSFRMNG"/>
</dbReference>
<comment type="similarity">
    <text evidence="1">Belongs to the small GTPase superfamily. Rab family.</text>
</comment>
<keyword evidence="5" id="KW-1185">Reference proteome</keyword>